<accession>A0A1W2F0Q1</accession>
<dbReference type="EMBL" id="FWYB01000018">
    <property type="protein sequence ID" value="SMD15515.1"/>
    <property type="molecule type" value="Genomic_DNA"/>
</dbReference>
<protein>
    <submittedName>
        <fullName evidence="2">Copper chaperone CopZ</fullName>
    </submittedName>
</protein>
<dbReference type="InterPro" id="IPR006121">
    <property type="entry name" value="HMA_dom"/>
</dbReference>
<organism evidence="2 3">
    <name type="scientific">Pedobacter nyackensis</name>
    <dbReference type="NCBI Taxonomy" id="475255"/>
    <lineage>
        <taxon>Bacteria</taxon>
        <taxon>Pseudomonadati</taxon>
        <taxon>Bacteroidota</taxon>
        <taxon>Sphingobacteriia</taxon>
        <taxon>Sphingobacteriales</taxon>
        <taxon>Sphingobacteriaceae</taxon>
        <taxon>Pedobacter</taxon>
    </lineage>
</organism>
<dbReference type="AlphaFoldDB" id="A0A1W2F0Q1"/>
<dbReference type="CDD" id="cd00371">
    <property type="entry name" value="HMA"/>
    <property type="match status" value="1"/>
</dbReference>
<evidence type="ECO:0000259" key="1">
    <source>
        <dbReference type="PROSITE" id="PS50846"/>
    </source>
</evidence>
<evidence type="ECO:0000313" key="3">
    <source>
        <dbReference type="Proteomes" id="UP000192678"/>
    </source>
</evidence>
<keyword evidence="3" id="KW-1185">Reference proteome</keyword>
<dbReference type="PROSITE" id="PS50846">
    <property type="entry name" value="HMA_2"/>
    <property type="match status" value="1"/>
</dbReference>
<dbReference type="Proteomes" id="UP000192678">
    <property type="component" value="Unassembled WGS sequence"/>
</dbReference>
<name>A0A1W2F0Q1_9SPHI</name>
<sequence>MHDLINYFIKTLNNNHIMETLKFKTNIKCGGCVANVTPFLNEMPEIAKWSVDTDNPEKILTIEVAGQLDAEKVVNTLEKAGYVATSL</sequence>
<dbReference type="Gene3D" id="3.30.70.100">
    <property type="match status" value="1"/>
</dbReference>
<dbReference type="SUPFAM" id="SSF55008">
    <property type="entry name" value="HMA, heavy metal-associated domain"/>
    <property type="match status" value="1"/>
</dbReference>
<gene>
    <name evidence="2" type="ORF">SAMN04488101_11890</name>
</gene>
<dbReference type="InterPro" id="IPR036163">
    <property type="entry name" value="HMA_dom_sf"/>
</dbReference>
<reference evidence="2 3" key="1">
    <citation type="submission" date="2017-04" db="EMBL/GenBank/DDBJ databases">
        <authorList>
            <person name="Afonso C.L."/>
            <person name="Miller P.J."/>
            <person name="Scott M.A."/>
            <person name="Spackman E."/>
            <person name="Goraichik I."/>
            <person name="Dimitrov K.M."/>
            <person name="Suarez D.L."/>
            <person name="Swayne D.E."/>
        </authorList>
    </citation>
    <scope>NUCLEOTIDE SEQUENCE [LARGE SCALE GENOMIC DNA]</scope>
    <source>
        <strain evidence="2 3">DSM 19625</strain>
    </source>
</reference>
<dbReference type="Pfam" id="PF00403">
    <property type="entry name" value="HMA"/>
    <property type="match status" value="1"/>
</dbReference>
<evidence type="ECO:0000313" key="2">
    <source>
        <dbReference type="EMBL" id="SMD15515.1"/>
    </source>
</evidence>
<proteinExistence type="predicted"/>
<dbReference type="STRING" id="475255.SAMN04488101_11890"/>
<feature type="domain" description="HMA" evidence="1">
    <location>
        <begin position="18"/>
        <end position="85"/>
    </location>
</feature>
<dbReference type="GO" id="GO:0046872">
    <property type="term" value="F:metal ion binding"/>
    <property type="evidence" value="ECO:0007669"/>
    <property type="project" value="InterPro"/>
</dbReference>